<dbReference type="Proteomes" id="UP000821865">
    <property type="component" value="Chromosome 4"/>
</dbReference>
<name>A0ACB8CY28_DERSI</name>
<accession>A0ACB8CY28</accession>
<comment type="caution">
    <text evidence="1">The sequence shown here is derived from an EMBL/GenBank/DDBJ whole genome shotgun (WGS) entry which is preliminary data.</text>
</comment>
<evidence type="ECO:0000313" key="1">
    <source>
        <dbReference type="EMBL" id="KAH7954047.1"/>
    </source>
</evidence>
<evidence type="ECO:0000313" key="2">
    <source>
        <dbReference type="Proteomes" id="UP000821865"/>
    </source>
</evidence>
<dbReference type="EMBL" id="CM023473">
    <property type="protein sequence ID" value="KAH7954047.1"/>
    <property type="molecule type" value="Genomic_DNA"/>
</dbReference>
<protein>
    <submittedName>
        <fullName evidence="1">Uncharacterized protein</fullName>
    </submittedName>
</protein>
<reference evidence="1" key="1">
    <citation type="submission" date="2020-05" db="EMBL/GenBank/DDBJ databases">
        <title>Large-scale comparative analyses of tick genomes elucidate their genetic diversity and vector capacities.</title>
        <authorList>
            <person name="Jia N."/>
            <person name="Wang J."/>
            <person name="Shi W."/>
            <person name="Du L."/>
            <person name="Sun Y."/>
            <person name="Zhan W."/>
            <person name="Jiang J."/>
            <person name="Wang Q."/>
            <person name="Zhang B."/>
            <person name="Ji P."/>
            <person name="Sakyi L.B."/>
            <person name="Cui X."/>
            <person name="Yuan T."/>
            <person name="Jiang B."/>
            <person name="Yang W."/>
            <person name="Lam T.T.-Y."/>
            <person name="Chang Q."/>
            <person name="Ding S."/>
            <person name="Wang X."/>
            <person name="Zhu J."/>
            <person name="Ruan X."/>
            <person name="Zhao L."/>
            <person name="Wei J."/>
            <person name="Que T."/>
            <person name="Du C."/>
            <person name="Cheng J."/>
            <person name="Dai P."/>
            <person name="Han X."/>
            <person name="Huang E."/>
            <person name="Gao Y."/>
            <person name="Liu J."/>
            <person name="Shao H."/>
            <person name="Ye R."/>
            <person name="Li L."/>
            <person name="Wei W."/>
            <person name="Wang X."/>
            <person name="Wang C."/>
            <person name="Yang T."/>
            <person name="Huo Q."/>
            <person name="Li W."/>
            <person name="Guo W."/>
            <person name="Chen H."/>
            <person name="Zhou L."/>
            <person name="Ni X."/>
            <person name="Tian J."/>
            <person name="Zhou Y."/>
            <person name="Sheng Y."/>
            <person name="Liu T."/>
            <person name="Pan Y."/>
            <person name="Xia L."/>
            <person name="Li J."/>
            <person name="Zhao F."/>
            <person name="Cao W."/>
        </authorList>
    </citation>
    <scope>NUCLEOTIDE SEQUENCE</scope>
    <source>
        <strain evidence="1">Dsil-2018</strain>
    </source>
</reference>
<proteinExistence type="predicted"/>
<keyword evidence="2" id="KW-1185">Reference proteome</keyword>
<sequence>MVFRPYTQVGRSICTSESLRTPPEFPLASSCPGIVHHLSGANVCALAPPRRRVSAWDGPLLPFVGPVRRVGWVTDLLAANHDSASAGELPARSGFSPANPPPRDQPGQQETTSLPSGFSAPFPEGVIVRASDNREKPMGLDGVTNLRTRRGITPASRPRRDGQDTSTAGLKVVLFPLTRVRRGVLPAVGSAHPGDRVCVPAAGTAPEGGVYPTPPAPRSSGD</sequence>
<organism evidence="1 2">
    <name type="scientific">Dermacentor silvarum</name>
    <name type="common">Tick</name>
    <dbReference type="NCBI Taxonomy" id="543639"/>
    <lineage>
        <taxon>Eukaryota</taxon>
        <taxon>Metazoa</taxon>
        <taxon>Ecdysozoa</taxon>
        <taxon>Arthropoda</taxon>
        <taxon>Chelicerata</taxon>
        <taxon>Arachnida</taxon>
        <taxon>Acari</taxon>
        <taxon>Parasitiformes</taxon>
        <taxon>Ixodida</taxon>
        <taxon>Ixodoidea</taxon>
        <taxon>Ixodidae</taxon>
        <taxon>Rhipicephalinae</taxon>
        <taxon>Dermacentor</taxon>
    </lineage>
</organism>
<gene>
    <name evidence="1" type="ORF">HPB49_015178</name>
</gene>